<keyword evidence="3" id="KW-1185">Reference proteome</keyword>
<evidence type="ECO:0000259" key="1">
    <source>
        <dbReference type="PROSITE" id="PS51184"/>
    </source>
</evidence>
<organism evidence="2 3">
    <name type="scientific">Actinoallomurus vinaceus</name>
    <dbReference type="NCBI Taxonomy" id="1080074"/>
    <lineage>
        <taxon>Bacteria</taxon>
        <taxon>Bacillati</taxon>
        <taxon>Actinomycetota</taxon>
        <taxon>Actinomycetes</taxon>
        <taxon>Streptosporangiales</taxon>
        <taxon>Thermomonosporaceae</taxon>
        <taxon>Actinoallomurus</taxon>
    </lineage>
</organism>
<dbReference type="RefSeq" id="WP_345442949.1">
    <property type="nucleotide sequence ID" value="NZ_BAABHK010000027.1"/>
</dbReference>
<dbReference type="Gene3D" id="2.60.120.650">
    <property type="entry name" value="Cupin"/>
    <property type="match status" value="1"/>
</dbReference>
<accession>A0ABP8UU48</accession>
<protein>
    <recommendedName>
        <fullName evidence="1">JmjC domain-containing protein</fullName>
    </recommendedName>
</protein>
<evidence type="ECO:0000313" key="3">
    <source>
        <dbReference type="Proteomes" id="UP001501442"/>
    </source>
</evidence>
<dbReference type="InterPro" id="IPR003347">
    <property type="entry name" value="JmjC_dom"/>
</dbReference>
<feature type="domain" description="JmjC" evidence="1">
    <location>
        <begin position="100"/>
        <end position="239"/>
    </location>
</feature>
<dbReference type="EMBL" id="BAABHK010000027">
    <property type="protein sequence ID" value="GAA4639443.1"/>
    <property type="molecule type" value="Genomic_DNA"/>
</dbReference>
<dbReference type="Proteomes" id="UP001501442">
    <property type="component" value="Unassembled WGS sequence"/>
</dbReference>
<evidence type="ECO:0000313" key="2">
    <source>
        <dbReference type="EMBL" id="GAA4639443.1"/>
    </source>
</evidence>
<comment type="caution">
    <text evidence="2">The sequence shown here is derived from an EMBL/GenBank/DDBJ whole genome shotgun (WGS) entry which is preliminary data.</text>
</comment>
<dbReference type="Pfam" id="PF08007">
    <property type="entry name" value="JmjC_2"/>
    <property type="match status" value="1"/>
</dbReference>
<name>A0ABP8UU48_9ACTN</name>
<sequence>MLTIENGFDWATFAARYWDRRPVLFKAVVSAPFVEAEVFRAAVRASVPSDTTTQFTVERLQQPEPGDLLPVDGDGSFDGYDARLTSRLDGRRYALIINGFHSFDPGLWARERAFYAGLWEQVGLPLTGAITTLFHGTYEHSPVGVHKDRFATFMFGLRGRKRMRFWPDRPWTEPVTTVLDYQPYVPESFAAEVEPGDLLYWPSRYYHVGESAGSGPATSVNVGVPREEHHADYDLQDVLVDVDAALMGDRDGARAARRLPPVDAALTAPGPDDTGRLAPGLPPALRHAVPAVPPDRVGEVSLRRWTACGFEPVPAPAPHRTVHDDTVVRGDARFPVLWDDSGRCAVNGHTVRTPFSPRELRTILSPLSSGDPVRVADLPGGDETRRLLMALEGFRGITRVG</sequence>
<reference evidence="3" key="1">
    <citation type="journal article" date="2019" name="Int. J. Syst. Evol. Microbiol.">
        <title>The Global Catalogue of Microorganisms (GCM) 10K type strain sequencing project: providing services to taxonomists for standard genome sequencing and annotation.</title>
        <authorList>
            <consortium name="The Broad Institute Genomics Platform"/>
            <consortium name="The Broad Institute Genome Sequencing Center for Infectious Disease"/>
            <person name="Wu L."/>
            <person name="Ma J."/>
        </authorList>
    </citation>
    <scope>NUCLEOTIDE SEQUENCE [LARGE SCALE GENOMIC DNA]</scope>
    <source>
        <strain evidence="3">JCM 17939</strain>
    </source>
</reference>
<proteinExistence type="predicted"/>
<dbReference type="SUPFAM" id="SSF51197">
    <property type="entry name" value="Clavaminate synthase-like"/>
    <property type="match status" value="1"/>
</dbReference>
<dbReference type="PROSITE" id="PS51184">
    <property type="entry name" value="JMJC"/>
    <property type="match status" value="1"/>
</dbReference>
<gene>
    <name evidence="2" type="ORF">GCM10023196_101090</name>
</gene>